<sequence>MEDAISPIAERIRGSGKPAVAVAMCSKAKSEYGFAGGGRRALSMQGRSSWMSGSPGRRRPQASRAAMQSVVVRAFRRRGASRSWPGESGDGGDVFHLGWQRGATGEAEFSWRWTLSWSKRDGEGLWDNLYGDKVLMEMVSDLATYWRAGDAFLPTRQTKHQLVIE</sequence>
<dbReference type="EMBL" id="BJWL01000025">
    <property type="protein sequence ID" value="GFZ16455.1"/>
    <property type="molecule type" value="Genomic_DNA"/>
</dbReference>
<dbReference type="Proteomes" id="UP000585474">
    <property type="component" value="Unassembled WGS sequence"/>
</dbReference>
<name>A0A7J0H040_9ERIC</name>
<dbReference type="AlphaFoldDB" id="A0A7J0H040"/>
<feature type="region of interest" description="Disordered" evidence="1">
    <location>
        <begin position="45"/>
        <end position="64"/>
    </location>
</feature>
<organism evidence="2 3">
    <name type="scientific">Actinidia rufa</name>
    <dbReference type="NCBI Taxonomy" id="165716"/>
    <lineage>
        <taxon>Eukaryota</taxon>
        <taxon>Viridiplantae</taxon>
        <taxon>Streptophyta</taxon>
        <taxon>Embryophyta</taxon>
        <taxon>Tracheophyta</taxon>
        <taxon>Spermatophyta</taxon>
        <taxon>Magnoliopsida</taxon>
        <taxon>eudicotyledons</taxon>
        <taxon>Gunneridae</taxon>
        <taxon>Pentapetalae</taxon>
        <taxon>asterids</taxon>
        <taxon>Ericales</taxon>
        <taxon>Actinidiaceae</taxon>
        <taxon>Actinidia</taxon>
    </lineage>
</organism>
<evidence type="ECO:0000313" key="3">
    <source>
        <dbReference type="Proteomes" id="UP000585474"/>
    </source>
</evidence>
<reference evidence="2 3" key="1">
    <citation type="submission" date="2019-07" db="EMBL/GenBank/DDBJ databases">
        <title>De Novo Assembly of kiwifruit Actinidia rufa.</title>
        <authorList>
            <person name="Sugita-Konishi S."/>
            <person name="Sato K."/>
            <person name="Mori E."/>
            <person name="Abe Y."/>
            <person name="Kisaki G."/>
            <person name="Hamano K."/>
            <person name="Suezawa K."/>
            <person name="Otani M."/>
            <person name="Fukuda T."/>
            <person name="Manabe T."/>
            <person name="Gomi K."/>
            <person name="Tabuchi M."/>
            <person name="Akimitsu K."/>
            <person name="Kataoka I."/>
        </authorList>
    </citation>
    <scope>NUCLEOTIDE SEQUENCE [LARGE SCALE GENOMIC DNA]</scope>
    <source>
        <strain evidence="3">cv. Fuchu</strain>
    </source>
</reference>
<proteinExistence type="predicted"/>
<gene>
    <name evidence="2" type="ORF">Acr_25g0008640</name>
</gene>
<accession>A0A7J0H040</accession>
<evidence type="ECO:0000256" key="1">
    <source>
        <dbReference type="SAM" id="MobiDB-lite"/>
    </source>
</evidence>
<protein>
    <submittedName>
        <fullName evidence="2">Uncharacterized protein</fullName>
    </submittedName>
</protein>
<keyword evidence="3" id="KW-1185">Reference proteome</keyword>
<evidence type="ECO:0000313" key="2">
    <source>
        <dbReference type="EMBL" id="GFZ16455.1"/>
    </source>
</evidence>
<comment type="caution">
    <text evidence="2">The sequence shown here is derived from an EMBL/GenBank/DDBJ whole genome shotgun (WGS) entry which is preliminary data.</text>
</comment>